<dbReference type="RefSeq" id="WP_044027134.1">
    <property type="nucleotide sequence ID" value="NC_009342.1"/>
</dbReference>
<dbReference type="Pfam" id="PF18145">
    <property type="entry name" value="SAVED"/>
    <property type="match status" value="1"/>
</dbReference>
<dbReference type="InterPro" id="IPR040836">
    <property type="entry name" value="SAVED"/>
</dbReference>
<dbReference type="Proteomes" id="UP000006698">
    <property type="component" value="Chromosome"/>
</dbReference>
<reference evidence="2" key="1">
    <citation type="journal article" date="2007" name="Microbiology">
        <title>Comparative analysis of the Corynebacterium glutamicum group and complete genome sequence of strain R.</title>
        <authorList>
            <person name="Yukawa H."/>
            <person name="Omumasaba C.A."/>
            <person name="Nonaka H."/>
            <person name="Kos P."/>
            <person name="Okai N."/>
            <person name="Suzuki N."/>
            <person name="Suda M."/>
            <person name="Tsuge Y."/>
            <person name="Watanabe J."/>
            <person name="Ikeda Y."/>
            <person name="Vertes A.A."/>
            <person name="Inui M."/>
        </authorList>
    </citation>
    <scope>NUCLEOTIDE SEQUENCE</scope>
    <source>
        <strain evidence="2">R</strain>
    </source>
</reference>
<dbReference type="KEGG" id="cgt:cgR_6103"/>
<accession>A0AB72VF60</accession>
<dbReference type="NCBIfam" id="NF033611">
    <property type="entry name" value="SAVED"/>
    <property type="match status" value="1"/>
</dbReference>
<feature type="domain" description="SMODS-associated and fused to various effectors" evidence="1">
    <location>
        <begin position="200"/>
        <end position="388"/>
    </location>
</feature>
<dbReference type="EMBL" id="AP009044">
    <property type="protein sequence ID" value="BAQ21165.1"/>
    <property type="molecule type" value="Genomic_DNA"/>
</dbReference>
<sequence length="390" mass="43981">MESFRDTKIQRKQLTAQVKMTIWGRSAARCVLCAEWLIGANYFWHGIPVGELAHIVGASSGDEAPRGASDLDADERALEENILLLCHSCHRVIDSKAHQDKYTVEFLTTRKQEHEQRVKEVTNFPTLRPATVLRVHGDVRGTPNRASSEQISTSLLSTGLTGLDADTRNGMFDIMLDHSIQDAWAWDAARSKITDVVNRINEAIAGEDTSVIAVFAIAPIPILIFLGTRLDDKYETVLFPRRRIDSASSWLWESSNLPQKRFKITSTSDASEVEDVIVILNVSGTIDTRQLPQGLEQLPIVKIDPRDETPNPDFIDSLGSLNEFGTTWRILLSKIEEKWSRVQRLHIFAAVPITAAITIGRYRMRDVHPAFLLYQRTDQNSYEKVMEISE</sequence>
<evidence type="ECO:0000259" key="1">
    <source>
        <dbReference type="Pfam" id="PF18145"/>
    </source>
</evidence>
<proteinExistence type="predicted"/>
<evidence type="ECO:0000313" key="2">
    <source>
        <dbReference type="EMBL" id="BAQ21165.1"/>
    </source>
</evidence>
<dbReference type="AlphaFoldDB" id="A0AB72VF60"/>
<name>A0AB72VF60_CORGB</name>
<organism evidence="2">
    <name type="scientific">Corynebacterium glutamicum (strain R)</name>
    <dbReference type="NCBI Taxonomy" id="340322"/>
    <lineage>
        <taxon>Bacteria</taxon>
        <taxon>Bacillati</taxon>
        <taxon>Actinomycetota</taxon>
        <taxon>Actinomycetes</taxon>
        <taxon>Mycobacteriales</taxon>
        <taxon>Corynebacteriaceae</taxon>
        <taxon>Corynebacterium</taxon>
    </lineage>
</organism>
<gene>
    <name evidence="2" type="ordered locus">cgR_6103</name>
</gene>
<protein>
    <recommendedName>
        <fullName evidence="1">SMODS-associated and fused to various effectors domain-containing protein</fullName>
    </recommendedName>
</protein>